<evidence type="ECO:0000313" key="3">
    <source>
        <dbReference type="Proteomes" id="UP001499882"/>
    </source>
</evidence>
<sequence>MPGSESKQARIRAAGCQTNGHTAPTTRGGRGIVSVGAFAAAGGLGSDLAASSEGSLGTYDAVTDE</sequence>
<dbReference type="EMBL" id="BAABKN010000023">
    <property type="protein sequence ID" value="GAA4748333.1"/>
    <property type="molecule type" value="Genomic_DNA"/>
</dbReference>
<feature type="compositionally biased region" description="Polar residues" evidence="1">
    <location>
        <begin position="16"/>
        <end position="25"/>
    </location>
</feature>
<keyword evidence="3" id="KW-1185">Reference proteome</keyword>
<name>A0ABP8Z6R7_9ACTN</name>
<protein>
    <submittedName>
        <fullName evidence="2">Uncharacterized protein</fullName>
    </submittedName>
</protein>
<feature type="region of interest" description="Disordered" evidence="1">
    <location>
        <begin position="1"/>
        <end position="29"/>
    </location>
</feature>
<comment type="caution">
    <text evidence="2">The sequence shown here is derived from an EMBL/GenBank/DDBJ whole genome shotgun (WGS) entry which is preliminary data.</text>
</comment>
<organism evidence="2 3">
    <name type="scientific">Nocardioides endophyticus</name>
    <dbReference type="NCBI Taxonomy" id="1353775"/>
    <lineage>
        <taxon>Bacteria</taxon>
        <taxon>Bacillati</taxon>
        <taxon>Actinomycetota</taxon>
        <taxon>Actinomycetes</taxon>
        <taxon>Propionibacteriales</taxon>
        <taxon>Nocardioidaceae</taxon>
        <taxon>Nocardioides</taxon>
    </lineage>
</organism>
<evidence type="ECO:0000256" key="1">
    <source>
        <dbReference type="SAM" id="MobiDB-lite"/>
    </source>
</evidence>
<dbReference type="Proteomes" id="UP001499882">
    <property type="component" value="Unassembled WGS sequence"/>
</dbReference>
<gene>
    <name evidence="2" type="ORF">GCM10023350_36580</name>
</gene>
<accession>A0ABP8Z6R7</accession>
<reference evidence="3" key="1">
    <citation type="journal article" date="2019" name="Int. J. Syst. Evol. Microbiol.">
        <title>The Global Catalogue of Microorganisms (GCM) 10K type strain sequencing project: providing services to taxonomists for standard genome sequencing and annotation.</title>
        <authorList>
            <consortium name="The Broad Institute Genomics Platform"/>
            <consortium name="The Broad Institute Genome Sequencing Center for Infectious Disease"/>
            <person name="Wu L."/>
            <person name="Ma J."/>
        </authorList>
    </citation>
    <scope>NUCLEOTIDE SEQUENCE [LARGE SCALE GENOMIC DNA]</scope>
    <source>
        <strain evidence="3">JCM 18532</strain>
    </source>
</reference>
<evidence type="ECO:0000313" key="2">
    <source>
        <dbReference type="EMBL" id="GAA4748333.1"/>
    </source>
</evidence>
<proteinExistence type="predicted"/>